<dbReference type="AlphaFoldDB" id="A0A9X1N6X8"/>
<name>A0A9X1N6X8_9GAMM</name>
<keyword evidence="3" id="KW-1185">Reference proteome</keyword>
<gene>
    <name evidence="2" type="ORF">K7H17_18535</name>
</gene>
<protein>
    <recommendedName>
        <fullName evidence="4">Helix-turn-helix domain-containing protein</fullName>
    </recommendedName>
</protein>
<dbReference type="EMBL" id="JAINWF010000013">
    <property type="protein sequence ID" value="MCD1609854.1"/>
    <property type="molecule type" value="Genomic_DNA"/>
</dbReference>
<feature type="region of interest" description="Disordered" evidence="1">
    <location>
        <begin position="110"/>
        <end position="131"/>
    </location>
</feature>
<evidence type="ECO:0000313" key="3">
    <source>
        <dbReference type="Proteomes" id="UP001138989"/>
    </source>
</evidence>
<evidence type="ECO:0000256" key="1">
    <source>
        <dbReference type="SAM" id="MobiDB-lite"/>
    </source>
</evidence>
<accession>A0A9X1N6X8</accession>
<sequence length="131" mass="14356">MQSAGYRSLSFVARVVLVELLAQYNGENNGDLSATRTMAKDWGIGSAHTLQKALADLEEDGWVIQTRSSLFNRHGPRCALYAVTWLPIDECPGKDLEVAPRRAPLRPLPTLFSSKSSGAETAHAPVQKLHK</sequence>
<dbReference type="Proteomes" id="UP001138989">
    <property type="component" value="Unassembled WGS sequence"/>
</dbReference>
<reference evidence="2" key="1">
    <citation type="submission" date="2021-08" db="EMBL/GenBank/DDBJ databases">
        <title>Isolation and characterization of neutrophilic mixotrophic iron-oxidizing bacteria from deep-sea hydrothermal vents.</title>
        <authorList>
            <person name="He Y."/>
        </authorList>
    </citation>
    <scope>NUCLEOTIDE SEQUENCE</scope>
    <source>
        <strain evidence="2">IOP_13</strain>
    </source>
</reference>
<organism evidence="2 3">
    <name type="scientific">Stutzerimonas kunmingensis</name>
    <dbReference type="NCBI Taxonomy" id="1211807"/>
    <lineage>
        <taxon>Bacteria</taxon>
        <taxon>Pseudomonadati</taxon>
        <taxon>Pseudomonadota</taxon>
        <taxon>Gammaproteobacteria</taxon>
        <taxon>Pseudomonadales</taxon>
        <taxon>Pseudomonadaceae</taxon>
        <taxon>Stutzerimonas</taxon>
    </lineage>
</organism>
<proteinExistence type="predicted"/>
<comment type="caution">
    <text evidence="2">The sequence shown here is derived from an EMBL/GenBank/DDBJ whole genome shotgun (WGS) entry which is preliminary data.</text>
</comment>
<evidence type="ECO:0008006" key="4">
    <source>
        <dbReference type="Google" id="ProtNLM"/>
    </source>
</evidence>
<evidence type="ECO:0000313" key="2">
    <source>
        <dbReference type="EMBL" id="MCD1609854.1"/>
    </source>
</evidence>